<evidence type="ECO:0000259" key="4">
    <source>
        <dbReference type="PROSITE" id="PS50851"/>
    </source>
</evidence>
<gene>
    <name evidence="5" type="ORF">BES34_011760</name>
</gene>
<dbReference type="RefSeq" id="WP_010414286.1">
    <property type="nucleotide sequence ID" value="NZ_MCRM02000011.1"/>
</dbReference>
<dbReference type="Proteomes" id="UP000094669">
    <property type="component" value="Unassembled WGS sequence"/>
</dbReference>
<comment type="caution">
    <text evidence="5">The sequence shown here is derived from an EMBL/GenBank/DDBJ whole genome shotgun (WGS) entry which is preliminary data.</text>
</comment>
<comment type="subcellular location">
    <subcellularLocation>
        <location evidence="1">Cytoplasm</location>
    </subcellularLocation>
</comment>
<keyword evidence="6" id="KW-1185">Reference proteome</keyword>
<dbReference type="PANTHER" id="PTHR22617:SF45">
    <property type="entry name" value="CHEMOTAXIS PROTEIN CHEW"/>
    <property type="match status" value="1"/>
</dbReference>
<dbReference type="InterPro" id="IPR036061">
    <property type="entry name" value="CheW-like_dom_sf"/>
</dbReference>
<dbReference type="InterPro" id="IPR002545">
    <property type="entry name" value="CheW-lke_dom"/>
</dbReference>
<evidence type="ECO:0000313" key="6">
    <source>
        <dbReference type="Proteomes" id="UP000094669"/>
    </source>
</evidence>
<evidence type="ECO:0000256" key="1">
    <source>
        <dbReference type="ARBA" id="ARBA00004496"/>
    </source>
</evidence>
<reference evidence="5" key="1">
    <citation type="submission" date="2018-01" db="EMBL/GenBank/DDBJ databases">
        <title>Genomic characterization of Leptospira inadai serogroup Lyme isolated from captured rat in Brazil and comparative analysis with human reference strain.</title>
        <authorList>
            <person name="Moreno L.Z."/>
            <person name="Loureiro A.P."/>
            <person name="Miraglia F."/>
            <person name="Kremer F.S."/>
            <person name="Eslabao M.R."/>
            <person name="Dellagostin O.A."/>
            <person name="Lilenbaum W."/>
            <person name="Moreno A.M."/>
        </authorList>
    </citation>
    <scope>NUCLEOTIDE SEQUENCE [LARGE SCALE GENOMIC DNA]</scope>
    <source>
        <strain evidence="5">M34/99</strain>
    </source>
</reference>
<dbReference type="Gene3D" id="2.40.50.180">
    <property type="entry name" value="CheA-289, Domain 4"/>
    <property type="match status" value="1"/>
</dbReference>
<evidence type="ECO:0000256" key="3">
    <source>
        <dbReference type="ARBA" id="ARBA00022490"/>
    </source>
</evidence>
<keyword evidence="3" id="KW-0963">Cytoplasm</keyword>
<dbReference type="Pfam" id="PF01584">
    <property type="entry name" value="CheW"/>
    <property type="match status" value="1"/>
</dbReference>
<dbReference type="SUPFAM" id="SSF50341">
    <property type="entry name" value="CheW-like"/>
    <property type="match status" value="1"/>
</dbReference>
<dbReference type="PROSITE" id="PS50851">
    <property type="entry name" value="CHEW"/>
    <property type="match status" value="1"/>
</dbReference>
<name>A0ABX4YHA6_9LEPT</name>
<sequence>MAESDLDLLLEEDELDDEDTLENKYLIFSLGEREYGIEIKYITEIIGMQPITEVPDMPQFIKGVTNLRGKVVPLIDVRLRFRMESIPYSDRTCVIILNFEGEHLGLIVDTVREVVTISVNQTEPAPKIGDGEGNRFISCFGKVGDSVKILLDVRRLLHDEELEILHKTIPANESPIVNQGGRI</sequence>
<evidence type="ECO:0000256" key="2">
    <source>
        <dbReference type="ARBA" id="ARBA00021483"/>
    </source>
</evidence>
<dbReference type="SMART" id="SM00260">
    <property type="entry name" value="CheW"/>
    <property type="match status" value="1"/>
</dbReference>
<dbReference type="PANTHER" id="PTHR22617">
    <property type="entry name" value="CHEMOTAXIS SENSOR HISTIDINE KINASE-RELATED"/>
    <property type="match status" value="1"/>
</dbReference>
<feature type="domain" description="CheW-like" evidence="4">
    <location>
        <begin position="22"/>
        <end position="162"/>
    </location>
</feature>
<dbReference type="Gene3D" id="2.30.30.40">
    <property type="entry name" value="SH3 Domains"/>
    <property type="match status" value="1"/>
</dbReference>
<organism evidence="5 6">
    <name type="scientific">Leptospira inadai serovar Lyme</name>
    <dbReference type="NCBI Taxonomy" id="293084"/>
    <lineage>
        <taxon>Bacteria</taxon>
        <taxon>Pseudomonadati</taxon>
        <taxon>Spirochaetota</taxon>
        <taxon>Spirochaetia</taxon>
        <taxon>Leptospirales</taxon>
        <taxon>Leptospiraceae</taxon>
        <taxon>Leptospira</taxon>
    </lineage>
</organism>
<accession>A0ABX4YHA6</accession>
<evidence type="ECO:0000313" key="5">
    <source>
        <dbReference type="EMBL" id="PNV74658.1"/>
    </source>
</evidence>
<dbReference type="InterPro" id="IPR039315">
    <property type="entry name" value="CheW"/>
</dbReference>
<dbReference type="EMBL" id="MCRM02000011">
    <property type="protein sequence ID" value="PNV74658.1"/>
    <property type="molecule type" value="Genomic_DNA"/>
</dbReference>
<proteinExistence type="predicted"/>
<protein>
    <recommendedName>
        <fullName evidence="2">Chemotaxis protein CheW</fullName>
    </recommendedName>
</protein>